<dbReference type="Proteomes" id="UP000486351">
    <property type="component" value="Unassembled WGS sequence"/>
</dbReference>
<keyword evidence="3" id="KW-0863">Zinc-finger</keyword>
<name>A0A6G0QW90_9STRA</name>
<dbReference type="GO" id="GO:0008270">
    <property type="term" value="F:zinc ion binding"/>
    <property type="evidence" value="ECO:0007669"/>
    <property type="project" value="UniProtKB-KW"/>
</dbReference>
<evidence type="ECO:0000256" key="1">
    <source>
        <dbReference type="ARBA" id="ARBA00004123"/>
    </source>
</evidence>
<reference evidence="7 8" key="1">
    <citation type="submission" date="2018-09" db="EMBL/GenBank/DDBJ databases">
        <title>Genomic investigation of the strawberry pathogen Phytophthora fragariae indicates pathogenicity is determined by transcriptional variation in three key races.</title>
        <authorList>
            <person name="Adams T.M."/>
            <person name="Armitage A.D."/>
            <person name="Sobczyk M.K."/>
            <person name="Bates H.J."/>
            <person name="Dunwell J.M."/>
            <person name="Nellist C.F."/>
            <person name="Harrison R.J."/>
        </authorList>
    </citation>
    <scope>NUCLEOTIDE SEQUENCE [LARGE SCALE GENOMIC DNA]</scope>
    <source>
        <strain evidence="7 8">NOV-77</strain>
    </source>
</reference>
<evidence type="ECO:0000256" key="4">
    <source>
        <dbReference type="ARBA" id="ARBA00022833"/>
    </source>
</evidence>
<feature type="domain" description="DUF659" evidence="6">
    <location>
        <begin position="25"/>
        <end position="172"/>
    </location>
</feature>
<dbReference type="PANTHER" id="PTHR46481">
    <property type="entry name" value="ZINC FINGER BED DOMAIN-CONTAINING PROTEIN 4"/>
    <property type="match status" value="1"/>
</dbReference>
<keyword evidence="5" id="KW-0539">Nucleus</keyword>
<keyword evidence="4" id="KW-0862">Zinc</keyword>
<evidence type="ECO:0000256" key="2">
    <source>
        <dbReference type="ARBA" id="ARBA00022723"/>
    </source>
</evidence>
<sequence>MPFYTVEHRTLLDALKMLHPGIELPSAYQLENALLDSAFAKSIAAMEADLTGEVATVVTDGWTDINGLAVVNYVVAAGKKTYFLESVYTGSQSHDIEFLVRDARRVISKYKFLNVGAIVTDNTTANKAMWEELQPDFPNVFFHGCVCHALHLLVKDRVAHIPWLDKLQAESKRLVVFFKTNHKLWFRFRQLTKANNLKMLALPDDTRWGSLLACLISILEAEDVLFSVVSGRKFMEAKTKKKRQARQLVFNLVTASDFVSNLKHAIVLLKLVAKPMKQFVKNETPVSDVFKLFLDLPTSIDTCGLPARDVKVVKGLVKERFGPSVAASVQPFGVSRSGFFCRFDCGHTWAMCPAFPQFEHCRVTDTAFTTSFPASFRFIVSVSNRCANCTSSCMQHQVRPSLVVSSK</sequence>
<dbReference type="InterPro" id="IPR052035">
    <property type="entry name" value="ZnF_BED_domain_contain"/>
</dbReference>
<protein>
    <recommendedName>
        <fullName evidence="6">DUF659 domain-containing protein</fullName>
    </recommendedName>
</protein>
<comment type="subcellular location">
    <subcellularLocation>
        <location evidence="1">Nucleus</location>
    </subcellularLocation>
</comment>
<comment type="caution">
    <text evidence="7">The sequence shown here is derived from an EMBL/GenBank/DDBJ whole genome shotgun (WGS) entry which is preliminary data.</text>
</comment>
<evidence type="ECO:0000256" key="5">
    <source>
        <dbReference type="ARBA" id="ARBA00023242"/>
    </source>
</evidence>
<gene>
    <name evidence="7" type="ORF">PF008_g21561</name>
</gene>
<dbReference type="GO" id="GO:0005634">
    <property type="term" value="C:nucleus"/>
    <property type="evidence" value="ECO:0007669"/>
    <property type="project" value="UniProtKB-SubCell"/>
</dbReference>
<evidence type="ECO:0000313" key="7">
    <source>
        <dbReference type="EMBL" id="KAE9306068.1"/>
    </source>
</evidence>
<dbReference type="InterPro" id="IPR007021">
    <property type="entry name" value="DUF659"/>
</dbReference>
<evidence type="ECO:0000259" key="6">
    <source>
        <dbReference type="Pfam" id="PF04937"/>
    </source>
</evidence>
<keyword evidence="2" id="KW-0479">Metal-binding</keyword>
<dbReference type="InterPro" id="IPR012337">
    <property type="entry name" value="RNaseH-like_sf"/>
</dbReference>
<dbReference type="SUPFAM" id="SSF53098">
    <property type="entry name" value="Ribonuclease H-like"/>
    <property type="match status" value="1"/>
</dbReference>
<evidence type="ECO:0000256" key="3">
    <source>
        <dbReference type="ARBA" id="ARBA00022771"/>
    </source>
</evidence>
<dbReference type="Pfam" id="PF04937">
    <property type="entry name" value="DUF659"/>
    <property type="match status" value="1"/>
</dbReference>
<dbReference type="AlphaFoldDB" id="A0A6G0QW90"/>
<proteinExistence type="predicted"/>
<dbReference type="EMBL" id="QXFY01001946">
    <property type="protein sequence ID" value="KAE9306068.1"/>
    <property type="molecule type" value="Genomic_DNA"/>
</dbReference>
<accession>A0A6G0QW90</accession>
<evidence type="ECO:0000313" key="8">
    <source>
        <dbReference type="Proteomes" id="UP000486351"/>
    </source>
</evidence>
<dbReference type="PANTHER" id="PTHR46481:SF10">
    <property type="entry name" value="ZINC FINGER BED DOMAIN-CONTAINING PROTEIN 39"/>
    <property type="match status" value="1"/>
</dbReference>
<organism evidence="7 8">
    <name type="scientific">Phytophthora fragariae</name>
    <dbReference type="NCBI Taxonomy" id="53985"/>
    <lineage>
        <taxon>Eukaryota</taxon>
        <taxon>Sar</taxon>
        <taxon>Stramenopiles</taxon>
        <taxon>Oomycota</taxon>
        <taxon>Peronosporomycetes</taxon>
        <taxon>Peronosporales</taxon>
        <taxon>Peronosporaceae</taxon>
        <taxon>Phytophthora</taxon>
    </lineage>
</organism>